<dbReference type="Pfam" id="PF00231">
    <property type="entry name" value="ATP-synt"/>
    <property type="match status" value="1"/>
</dbReference>
<evidence type="ECO:0000313" key="11">
    <source>
        <dbReference type="EMBL" id="MEE6147756.1"/>
    </source>
</evidence>
<dbReference type="InterPro" id="IPR000131">
    <property type="entry name" value="ATP_synth_F1_gsu"/>
</dbReference>
<comment type="similarity">
    <text evidence="3 10">Belongs to the ATPase gamma chain family.</text>
</comment>
<dbReference type="Gene3D" id="1.10.287.80">
    <property type="entry name" value="ATP synthase, gamma subunit, helix hairpin domain"/>
    <property type="match status" value="1"/>
</dbReference>
<keyword evidence="12" id="KW-1185">Reference proteome</keyword>
<keyword evidence="6 10" id="KW-0406">Ion transport</keyword>
<dbReference type="EMBL" id="JAZGJQ010000008">
    <property type="protein sequence ID" value="MEE6147756.1"/>
    <property type="molecule type" value="Genomic_DNA"/>
</dbReference>
<evidence type="ECO:0000256" key="2">
    <source>
        <dbReference type="ARBA" id="ARBA00004170"/>
    </source>
</evidence>
<dbReference type="SUPFAM" id="SSF52943">
    <property type="entry name" value="ATP synthase (F1-ATPase), gamma subunit"/>
    <property type="match status" value="1"/>
</dbReference>
<reference evidence="11 12" key="1">
    <citation type="submission" date="2024-01" db="EMBL/GenBank/DDBJ databases">
        <title>Description of Olsenella sp. nov., isolated from pig feces.</title>
        <authorList>
            <person name="Chang Y.-H."/>
        </authorList>
    </citation>
    <scope>NUCLEOTIDE SEQUENCE [LARGE SCALE GENOMIC DNA]</scope>
    <source>
        <strain evidence="11 12">YH-ols2223</strain>
    </source>
</reference>
<evidence type="ECO:0000256" key="10">
    <source>
        <dbReference type="HAMAP-Rule" id="MF_00815"/>
    </source>
</evidence>
<sequence length="305" mass="34013">MPSLREIKGRINSVSSTLQVTRTMEMISTARIRKALDRAQKAAPYKDAITLMLANVASAGYGSEHPLLRVHPKEQHVVFLLIASDRGMAGGFNIVPQREVMHAIEDLESRGVGADVITCGRKPTEFFRYRGKQPLLSFEGISSEPTMDEADRIASYIMDGYKSGQIDRVMIYYSHAKNRVDQQQVVEQLLPITNEQLMMPNRPRTAEALSMIEHKQDTVFEFDPSAVEVLGYLLPAYVRTVIYHALLDSAAAEHGARRRAMKSASDNAQDIITSLSRTYNRERQGSITTELNEIVAGASALEDNN</sequence>
<evidence type="ECO:0000256" key="1">
    <source>
        <dbReference type="ARBA" id="ARBA00003456"/>
    </source>
</evidence>
<comment type="caution">
    <text evidence="11">The sequence shown here is derived from an EMBL/GenBank/DDBJ whole genome shotgun (WGS) entry which is preliminary data.</text>
</comment>
<dbReference type="CDD" id="cd12151">
    <property type="entry name" value="F1-ATPase_gamma"/>
    <property type="match status" value="1"/>
</dbReference>
<evidence type="ECO:0000256" key="7">
    <source>
        <dbReference type="ARBA" id="ARBA00023136"/>
    </source>
</evidence>
<keyword evidence="7 10" id="KW-0472">Membrane</keyword>
<dbReference type="HAMAP" id="MF_00815">
    <property type="entry name" value="ATP_synth_gamma_bact"/>
    <property type="match status" value="1"/>
</dbReference>
<protein>
    <recommendedName>
        <fullName evidence="10">ATP synthase gamma chain</fullName>
    </recommendedName>
    <alternativeName>
        <fullName evidence="10">ATP synthase F1 sector gamma subunit</fullName>
    </alternativeName>
    <alternativeName>
        <fullName evidence="10">F-ATPase gamma subunit</fullName>
    </alternativeName>
</protein>
<evidence type="ECO:0000256" key="8">
    <source>
        <dbReference type="ARBA" id="ARBA00023196"/>
    </source>
</evidence>
<accession>A0ABU7RAX8</accession>
<evidence type="ECO:0000256" key="6">
    <source>
        <dbReference type="ARBA" id="ARBA00023065"/>
    </source>
</evidence>
<dbReference type="NCBIfam" id="TIGR01146">
    <property type="entry name" value="ATPsyn_F1gamma"/>
    <property type="match status" value="1"/>
</dbReference>
<dbReference type="Gene3D" id="3.40.1380.10">
    <property type="match status" value="1"/>
</dbReference>
<keyword evidence="10" id="KW-1003">Cell membrane</keyword>
<comment type="subcellular location">
    <subcellularLocation>
        <location evidence="10">Cell membrane</location>
        <topology evidence="10">Peripheral membrane protein</topology>
    </subcellularLocation>
    <subcellularLocation>
        <location evidence="2">Membrane</location>
        <topology evidence="2">Peripheral membrane protein</topology>
    </subcellularLocation>
</comment>
<dbReference type="Proteomes" id="UP001332931">
    <property type="component" value="Unassembled WGS sequence"/>
</dbReference>
<comment type="subunit">
    <text evidence="10">F-type ATPases have 2 components, CF(1) - the catalytic core - and CF(0) - the membrane proton channel. CF(1) has five subunits: alpha(3), beta(3), gamma(1), delta(1), epsilon(1). CF(0) has three main subunits: a, b and c.</text>
</comment>
<comment type="function">
    <text evidence="1 10">Produces ATP from ADP in the presence of a proton gradient across the membrane. The gamma chain is believed to be important in regulating ATPase activity and the flow of protons through the CF(0) complex.</text>
</comment>
<proteinExistence type="inferred from homology"/>
<keyword evidence="5 10" id="KW-0375">Hydrogen ion transport</keyword>
<dbReference type="PANTHER" id="PTHR11693:SF22">
    <property type="entry name" value="ATP SYNTHASE SUBUNIT GAMMA, MITOCHONDRIAL"/>
    <property type="match status" value="1"/>
</dbReference>
<dbReference type="InterPro" id="IPR035968">
    <property type="entry name" value="ATP_synth_F1_ATPase_gsu"/>
</dbReference>
<evidence type="ECO:0000256" key="3">
    <source>
        <dbReference type="ARBA" id="ARBA00007681"/>
    </source>
</evidence>
<dbReference type="PANTHER" id="PTHR11693">
    <property type="entry name" value="ATP SYNTHASE GAMMA CHAIN"/>
    <property type="match status" value="1"/>
</dbReference>
<dbReference type="PROSITE" id="PS00153">
    <property type="entry name" value="ATPASE_GAMMA"/>
    <property type="match status" value="1"/>
</dbReference>
<dbReference type="InterPro" id="IPR023632">
    <property type="entry name" value="ATP_synth_F1_gsu_CS"/>
</dbReference>
<name>A0ABU7RAX8_9ACTN</name>
<keyword evidence="8 10" id="KW-0139">CF(1)</keyword>
<dbReference type="RefSeq" id="WP_330958525.1">
    <property type="nucleotide sequence ID" value="NZ_JAZGJQ010000008.1"/>
</dbReference>
<dbReference type="PRINTS" id="PR00126">
    <property type="entry name" value="ATPASEGAMMA"/>
</dbReference>
<keyword evidence="4 10" id="KW-0813">Transport</keyword>
<evidence type="ECO:0000256" key="9">
    <source>
        <dbReference type="ARBA" id="ARBA00023310"/>
    </source>
</evidence>
<gene>
    <name evidence="10 11" type="primary">atpG</name>
    <name evidence="11" type="ORF">VXJ25_07150</name>
</gene>
<keyword evidence="9 10" id="KW-0066">ATP synthesis</keyword>
<organism evidence="11 12">
    <name type="scientific">Olsenella absiana</name>
    <dbReference type="NCBI Taxonomy" id="3115222"/>
    <lineage>
        <taxon>Bacteria</taxon>
        <taxon>Bacillati</taxon>
        <taxon>Actinomycetota</taxon>
        <taxon>Coriobacteriia</taxon>
        <taxon>Coriobacteriales</taxon>
        <taxon>Atopobiaceae</taxon>
        <taxon>Olsenella</taxon>
    </lineage>
</organism>
<evidence type="ECO:0000256" key="5">
    <source>
        <dbReference type="ARBA" id="ARBA00022781"/>
    </source>
</evidence>
<evidence type="ECO:0000313" key="12">
    <source>
        <dbReference type="Proteomes" id="UP001332931"/>
    </source>
</evidence>
<evidence type="ECO:0000256" key="4">
    <source>
        <dbReference type="ARBA" id="ARBA00022448"/>
    </source>
</evidence>